<dbReference type="AlphaFoldDB" id="A0A382E723"/>
<dbReference type="EMBL" id="UINC01042786">
    <property type="protein sequence ID" value="SVB45894.1"/>
    <property type="molecule type" value="Genomic_DNA"/>
</dbReference>
<sequence length="35" mass="3848">MRQEFADTILDVGSNDQDLVVMVGDISHGILKPYA</sequence>
<accession>A0A382E723</accession>
<evidence type="ECO:0000313" key="1">
    <source>
        <dbReference type="EMBL" id="SVB45894.1"/>
    </source>
</evidence>
<proteinExistence type="predicted"/>
<feature type="non-terminal residue" evidence="1">
    <location>
        <position position="35"/>
    </location>
</feature>
<organism evidence="1">
    <name type="scientific">marine metagenome</name>
    <dbReference type="NCBI Taxonomy" id="408172"/>
    <lineage>
        <taxon>unclassified sequences</taxon>
        <taxon>metagenomes</taxon>
        <taxon>ecological metagenomes</taxon>
    </lineage>
</organism>
<reference evidence="1" key="1">
    <citation type="submission" date="2018-05" db="EMBL/GenBank/DDBJ databases">
        <authorList>
            <person name="Lanie J.A."/>
            <person name="Ng W.-L."/>
            <person name="Kazmierczak K.M."/>
            <person name="Andrzejewski T.M."/>
            <person name="Davidsen T.M."/>
            <person name="Wayne K.J."/>
            <person name="Tettelin H."/>
            <person name="Glass J.I."/>
            <person name="Rusch D."/>
            <person name="Podicherti R."/>
            <person name="Tsui H.-C.T."/>
            <person name="Winkler M.E."/>
        </authorList>
    </citation>
    <scope>NUCLEOTIDE SEQUENCE</scope>
</reference>
<name>A0A382E723_9ZZZZ</name>
<protein>
    <submittedName>
        <fullName evidence="1">Uncharacterized protein</fullName>
    </submittedName>
</protein>
<gene>
    <name evidence="1" type="ORF">METZ01_LOCUS198748</name>
</gene>